<keyword evidence="3" id="KW-1185">Reference proteome</keyword>
<protein>
    <recommendedName>
        <fullName evidence="1">AAA+ ATPase domain-containing protein</fullName>
    </recommendedName>
</protein>
<gene>
    <name evidence="2" type="ORF">DESHY_160158</name>
</gene>
<dbReference type="EMBL" id="CAOS01000008">
    <property type="protein sequence ID" value="CCO08034.1"/>
    <property type="molecule type" value="Genomic_DNA"/>
</dbReference>
<dbReference type="eggNOG" id="COG2607">
    <property type="taxonomic scope" value="Bacteria"/>
</dbReference>
<reference evidence="2 3" key="1">
    <citation type="journal article" date="2013" name="Genome Announc.">
        <title>Genome Sequence of the Sulfate-Reducing Bacterium Desulfotomaculum hydrothermale Lam5(T).</title>
        <authorList>
            <person name="Amin O."/>
            <person name="Fardeau M.L."/>
            <person name="Valette O."/>
            <person name="Hirschler-Rea A."/>
            <person name="Barbe V."/>
            <person name="Medigue C."/>
            <person name="Vacherie B."/>
            <person name="Ollivier B."/>
            <person name="Bertin P.N."/>
            <person name="Dolla A."/>
        </authorList>
    </citation>
    <scope>NUCLEOTIDE SEQUENCE [LARGE SCALE GENOMIC DNA]</scope>
    <source>
        <strain evidence="3">Lam5 / DSM 18033</strain>
    </source>
</reference>
<dbReference type="InterPro" id="IPR027417">
    <property type="entry name" value="P-loop_NTPase"/>
</dbReference>
<dbReference type="InterPro" id="IPR008533">
    <property type="entry name" value="DUF815"/>
</dbReference>
<dbReference type="STRING" id="1121428.DESHY_160158"/>
<dbReference type="InterPro" id="IPR003593">
    <property type="entry name" value="AAA+_ATPase"/>
</dbReference>
<dbReference type="PANTHER" id="PTHR42935:SF1">
    <property type="entry name" value="SLR0930 PROTEIN"/>
    <property type="match status" value="1"/>
</dbReference>
<dbReference type="SUPFAM" id="SSF52540">
    <property type="entry name" value="P-loop containing nucleoside triphosphate hydrolases"/>
    <property type="match status" value="1"/>
</dbReference>
<dbReference type="OrthoDB" id="9812140at2"/>
<dbReference type="Proteomes" id="UP000009315">
    <property type="component" value="Unassembled WGS sequence"/>
</dbReference>
<dbReference type="RefSeq" id="WP_008411214.1">
    <property type="nucleotide sequence ID" value="NZ_CAOS01000008.1"/>
</dbReference>
<evidence type="ECO:0000313" key="3">
    <source>
        <dbReference type="Proteomes" id="UP000009315"/>
    </source>
</evidence>
<dbReference type="PANTHER" id="PTHR42935">
    <property type="entry name" value="SLR0930 PROTEIN"/>
    <property type="match status" value="1"/>
</dbReference>
<comment type="caution">
    <text evidence="2">The sequence shown here is derived from an EMBL/GenBank/DDBJ whole genome shotgun (WGS) entry which is preliminary data.</text>
</comment>
<sequence length="448" mass="51079">MHQQLTYLDQALSSLVLWRGITGDPAVQCFQNIVQAASRQSPTPAGSLLPEYSRLAGLLTESSVDRHLPPAGNPWQNHLLNLILFEDHRLARQAAAGQDIAPLLQDAFRHDLSQLQAVCRQGLADLEKIFHNCPGLFPLSGYNCHFSGQGSHPAWGRFLELKQKLLSSPHWPDLFSDFLSFYQQVGFGRFARYWAFRWEATAAGYRLVGIEEPDAIRLHQLVGYELQRKQVLDNTERLLAGQPAHNLLLYGDRGTGKSSTVKALLHRYGHRGLRLIQVPRHSLGGLQQLTANLRKTPLKFIIFIDDLSFEETETEYKEFKTQLEGSLEQPPSHICIYVTSNQRNLIKEYFGERTTRVADSGEVHPGDTMQEKLSLVDRFGLKITFMAPDKEEYLKIVRHLAAQEGIRLAPEVLERMALQWTLWHSERSGRTARQFVDHIKDREDLNIF</sequence>
<proteinExistence type="predicted"/>
<dbReference type="AlphaFoldDB" id="K8DYR8"/>
<dbReference type="SMART" id="SM00382">
    <property type="entry name" value="AAA"/>
    <property type="match status" value="1"/>
</dbReference>
<evidence type="ECO:0000259" key="1">
    <source>
        <dbReference type="SMART" id="SM00382"/>
    </source>
</evidence>
<dbReference type="Pfam" id="PF05673">
    <property type="entry name" value="DUF815"/>
    <property type="match status" value="1"/>
</dbReference>
<dbReference type="Gene3D" id="3.40.50.300">
    <property type="entry name" value="P-loop containing nucleotide triphosphate hydrolases"/>
    <property type="match status" value="1"/>
</dbReference>
<accession>K8DYR8</accession>
<organism evidence="2 3">
    <name type="scientific">Desulforamulus hydrothermalis Lam5 = DSM 18033</name>
    <dbReference type="NCBI Taxonomy" id="1121428"/>
    <lineage>
        <taxon>Bacteria</taxon>
        <taxon>Bacillati</taxon>
        <taxon>Bacillota</taxon>
        <taxon>Clostridia</taxon>
        <taxon>Eubacteriales</taxon>
        <taxon>Peptococcaceae</taxon>
        <taxon>Desulforamulus</taxon>
    </lineage>
</organism>
<name>K8DYR8_9FIRM</name>
<evidence type="ECO:0000313" key="2">
    <source>
        <dbReference type="EMBL" id="CCO08034.1"/>
    </source>
</evidence>
<feature type="domain" description="AAA+ ATPase" evidence="1">
    <location>
        <begin position="243"/>
        <end position="364"/>
    </location>
</feature>